<dbReference type="SUPFAM" id="SSF81901">
    <property type="entry name" value="HCP-like"/>
    <property type="match status" value="1"/>
</dbReference>
<keyword evidence="5" id="KW-1185">Reference proteome</keyword>
<dbReference type="Proteomes" id="UP001271263">
    <property type="component" value="Unassembled WGS sequence"/>
</dbReference>
<dbReference type="GO" id="GO:0036503">
    <property type="term" value="P:ERAD pathway"/>
    <property type="evidence" value="ECO:0007669"/>
    <property type="project" value="TreeGrafter"/>
</dbReference>
<organism evidence="2 4">
    <name type="scientific">Shewanella fidelis</name>
    <dbReference type="NCBI Taxonomy" id="173509"/>
    <lineage>
        <taxon>Bacteria</taxon>
        <taxon>Pseudomonadati</taxon>
        <taxon>Pseudomonadota</taxon>
        <taxon>Gammaproteobacteria</taxon>
        <taxon>Alteromonadales</taxon>
        <taxon>Shewanellaceae</taxon>
        <taxon>Shewanella</taxon>
    </lineage>
</organism>
<feature type="chain" id="PRO_5043690089" evidence="1">
    <location>
        <begin position="24"/>
        <end position="273"/>
    </location>
</feature>
<dbReference type="InterPro" id="IPR050767">
    <property type="entry name" value="Sel1_AlgK"/>
</dbReference>
<dbReference type="Gene3D" id="1.25.40.10">
    <property type="entry name" value="Tetratricopeptide repeat domain"/>
    <property type="match status" value="1"/>
</dbReference>
<dbReference type="EMBL" id="JAPMLE010000001">
    <property type="protein sequence ID" value="MDR8525237.1"/>
    <property type="molecule type" value="Genomic_DNA"/>
</dbReference>
<comment type="caution">
    <text evidence="2">The sequence shown here is derived from an EMBL/GenBank/DDBJ whole genome shotgun (WGS) entry which is preliminary data.</text>
</comment>
<dbReference type="AlphaFoldDB" id="A0AAW8NR99"/>
<accession>A0AAW8NR99</accession>
<dbReference type="SMART" id="SM00671">
    <property type="entry name" value="SEL1"/>
    <property type="match status" value="3"/>
</dbReference>
<protein>
    <submittedName>
        <fullName evidence="2">Tetratricopeptide repeat protein</fullName>
    </submittedName>
</protein>
<dbReference type="InterPro" id="IPR006597">
    <property type="entry name" value="Sel1-like"/>
</dbReference>
<evidence type="ECO:0000313" key="3">
    <source>
        <dbReference type="EMBL" id="MDW4823320.1"/>
    </source>
</evidence>
<gene>
    <name evidence="2" type="ORF">OS133_16555</name>
    <name evidence="3" type="ORF">OS134_04420</name>
</gene>
<dbReference type="Proteomes" id="UP001259340">
    <property type="component" value="Unassembled WGS sequence"/>
</dbReference>
<evidence type="ECO:0000313" key="5">
    <source>
        <dbReference type="Proteomes" id="UP001271263"/>
    </source>
</evidence>
<evidence type="ECO:0000313" key="4">
    <source>
        <dbReference type="Proteomes" id="UP001259340"/>
    </source>
</evidence>
<dbReference type="EMBL" id="JAPMLD010000001">
    <property type="protein sequence ID" value="MDW4823320.1"/>
    <property type="molecule type" value="Genomic_DNA"/>
</dbReference>
<reference evidence="2" key="2">
    <citation type="submission" date="2022-11" db="EMBL/GenBank/DDBJ databases">
        <title>Prophages regulate Shewanella fidelis motility and biofilm formation: implications for gut colonization dynamics in Ciona robusta.</title>
        <authorList>
            <person name="Natarajan O."/>
            <person name="Gibboney S.L."/>
            <person name="Young M.N."/>
            <person name="Lim S.J."/>
            <person name="Pluta N."/>
            <person name="Atkinson C.G.F."/>
            <person name="Leigh B.A."/>
            <person name="Liberti A."/>
            <person name="Kees E."/>
            <person name="Breitbart M."/>
            <person name="Gralnick J."/>
            <person name="Dishaw L.J."/>
        </authorList>
    </citation>
    <scope>NUCLEOTIDE SEQUENCE</scope>
    <source>
        <strain evidence="2">3313</strain>
    </source>
</reference>
<dbReference type="Pfam" id="PF08238">
    <property type="entry name" value="Sel1"/>
    <property type="match status" value="3"/>
</dbReference>
<sequence length="273" mass="30449">MKTLLTILIASSLTLFFSPSSKANSLEPCATKQCKEYFNAYKIYTRRGHSEAMATLAELYFAGYGTEQNTKLALKWFRRAAKFGNASSQYKAAVIYLREPDYLDIDRGINYLEKSAKNGFPAASYMLGKIYYGSSIAEADHELADKYLSKAYTEGYPRVEGFIQQLIEIDGLTKVPQLNELYKNAKSTSDTATKFPVGEMETIEVTAPDITAYFNTQLARLNNSIPDTSSGTGSKIAGRTCADMWGCSGEYDEQKQRDFAFSDWGNIAAIFYP</sequence>
<dbReference type="PANTHER" id="PTHR11102:SF147">
    <property type="entry name" value="SEL1L ADAPTOR SUBUNIT OF ERAD E3 UBIQUITIN LIGASE"/>
    <property type="match status" value="1"/>
</dbReference>
<evidence type="ECO:0000313" key="2">
    <source>
        <dbReference type="EMBL" id="MDR8525237.1"/>
    </source>
</evidence>
<feature type="signal peptide" evidence="1">
    <location>
        <begin position="1"/>
        <end position="23"/>
    </location>
</feature>
<keyword evidence="1" id="KW-0732">Signal</keyword>
<dbReference type="RefSeq" id="WP_310655485.1">
    <property type="nucleotide sequence ID" value="NZ_JAPMLA010000002.1"/>
</dbReference>
<dbReference type="InterPro" id="IPR011990">
    <property type="entry name" value="TPR-like_helical_dom_sf"/>
</dbReference>
<name>A0AAW8NR99_9GAMM</name>
<dbReference type="PANTHER" id="PTHR11102">
    <property type="entry name" value="SEL-1-LIKE PROTEIN"/>
    <property type="match status" value="1"/>
</dbReference>
<reference evidence="3 5" key="1">
    <citation type="journal article" date="2022" name="bioRxiv">
        <title>Prophages regulate Shewanella fidelis 3313 motility and biofilm formation: implications for gut colonization dynamics in Ciona robusta.</title>
        <authorList>
            <person name="Natarajan O."/>
            <person name="Gibboney S.L."/>
            <person name="Young M.N."/>
            <person name="Lim S.J."/>
            <person name="Pluta N."/>
            <person name="Atkinson C.G."/>
            <person name="Leigh B.A."/>
            <person name="Liberti A."/>
            <person name="Kees E.D."/>
            <person name="Breitbart M."/>
            <person name="Gralnick J.A."/>
            <person name="Dishaw L.J."/>
        </authorList>
    </citation>
    <scope>NUCLEOTIDE SEQUENCE [LARGE SCALE GENOMIC DNA]</scope>
    <source>
        <strain evidence="3 5">JG4066</strain>
    </source>
</reference>
<evidence type="ECO:0000256" key="1">
    <source>
        <dbReference type="SAM" id="SignalP"/>
    </source>
</evidence>
<proteinExistence type="predicted"/>